<reference evidence="1" key="2">
    <citation type="submission" date="2020-03" db="EMBL/GenBank/DDBJ databases">
        <title>Walnut 2.0.</title>
        <authorList>
            <person name="Marrano A."/>
            <person name="Britton M."/>
            <person name="Zimin A.V."/>
            <person name="Zaini P.A."/>
            <person name="Workman R."/>
            <person name="Puiu D."/>
            <person name="Bianco L."/>
            <person name="Allen B.J."/>
            <person name="Troggio M."/>
            <person name="Leslie C.A."/>
            <person name="Timp W."/>
            <person name="Dendekar A."/>
            <person name="Salzberg S.L."/>
            <person name="Neale D.B."/>
        </authorList>
    </citation>
    <scope>NUCLEOTIDE SEQUENCE</scope>
    <source>
        <tissue evidence="1">Leaves</tissue>
    </source>
</reference>
<evidence type="ECO:0000313" key="1">
    <source>
        <dbReference type="EMBL" id="KAF5443089.1"/>
    </source>
</evidence>
<accession>A0A833TMR8</accession>
<evidence type="ECO:0000313" key="2">
    <source>
        <dbReference type="Proteomes" id="UP000619265"/>
    </source>
</evidence>
<proteinExistence type="predicted"/>
<dbReference type="PANTHER" id="PTHR31286">
    <property type="entry name" value="GLYCINE-RICH CELL WALL STRUCTURAL PROTEIN 1.8-LIKE"/>
    <property type="match status" value="1"/>
</dbReference>
<evidence type="ECO:0008006" key="3">
    <source>
        <dbReference type="Google" id="ProtNLM"/>
    </source>
</evidence>
<dbReference type="AlphaFoldDB" id="A0A833TMR8"/>
<organism evidence="1 2">
    <name type="scientific">Juglans regia</name>
    <name type="common">English walnut</name>
    <dbReference type="NCBI Taxonomy" id="51240"/>
    <lineage>
        <taxon>Eukaryota</taxon>
        <taxon>Viridiplantae</taxon>
        <taxon>Streptophyta</taxon>
        <taxon>Embryophyta</taxon>
        <taxon>Tracheophyta</taxon>
        <taxon>Spermatophyta</taxon>
        <taxon>Magnoliopsida</taxon>
        <taxon>eudicotyledons</taxon>
        <taxon>Gunneridae</taxon>
        <taxon>Pentapetalae</taxon>
        <taxon>rosids</taxon>
        <taxon>fabids</taxon>
        <taxon>Fagales</taxon>
        <taxon>Juglandaceae</taxon>
        <taxon>Juglans</taxon>
    </lineage>
</organism>
<comment type="caution">
    <text evidence="1">The sequence shown here is derived from an EMBL/GenBank/DDBJ whole genome shotgun (WGS) entry which is preliminary data.</text>
</comment>
<gene>
    <name evidence="1" type="ORF">F2P56_035678</name>
</gene>
<dbReference type="Gramene" id="Jr16_09430_p1">
    <property type="protein sequence ID" value="cds.Jr16_09430_p1"/>
    <property type="gene ID" value="Jr16_09430"/>
</dbReference>
<sequence length="401" mass="46539">MSVAFRLPKSKDGEIFFQFSREEVQQSAEPFRYSIVLKFLRNRPSLDAIQAFIHKRWNLDGIPVVSNMRHPRNVFIIMVSEEDCMKALSREVNDIDGIPYRPFHWTLDFKEEEEPSIVPVWIVLPGLPPNYYHESFLKILTAPIGRFIRSDNSTRCVTRTDGARICVEMDAAKKPLPYFWIGMPGSRTSRKQEIIYETLPAFCSKCKIQGHNLKTCRAGKKSAGSNVWVRQQEPIVEEPTDKINNLVIEDTEVETNKATEENRVLVDPILLVEELEPEKDQEENLEIPDLAEDMNPGSIEGKLDCSNRLRETELETDMREGEIIPSSAEREVNDVHEEEVHLEDGSMSDPEPEKNAEVFLQEKEYHSDAEDEIVKRKYQKRQFEKIRSSRRVITRTQKFIQ</sequence>
<reference evidence="1" key="1">
    <citation type="submission" date="2015-10" db="EMBL/GenBank/DDBJ databases">
        <authorList>
            <person name="Martinez-Garcia P.J."/>
            <person name="Crepeau M.W."/>
            <person name="Puiu D."/>
            <person name="Gonzalez-Ibeas D."/>
            <person name="Whalen J."/>
            <person name="Stevens K."/>
            <person name="Paul R."/>
            <person name="Butterfield T."/>
            <person name="Britton M."/>
            <person name="Reagan R."/>
            <person name="Chakraborty S."/>
            <person name="Walawage S.L."/>
            <person name="Vasquez-Gross H.A."/>
            <person name="Cardeno C."/>
            <person name="Famula R."/>
            <person name="Pratt K."/>
            <person name="Kuruganti S."/>
            <person name="Aradhya M.K."/>
            <person name="Leslie C.A."/>
            <person name="Dandekar A.M."/>
            <person name="Salzberg S.L."/>
            <person name="Wegrzyn J.L."/>
            <person name="Langley C.H."/>
            <person name="Neale D.B."/>
        </authorList>
    </citation>
    <scope>NUCLEOTIDE SEQUENCE</scope>
    <source>
        <tissue evidence="1">Leaves</tissue>
    </source>
</reference>
<dbReference type="Proteomes" id="UP000619265">
    <property type="component" value="Unassembled WGS sequence"/>
</dbReference>
<dbReference type="EMBL" id="LIHL02000016">
    <property type="protein sequence ID" value="KAF5443089.1"/>
    <property type="molecule type" value="Genomic_DNA"/>
</dbReference>
<dbReference type="PANTHER" id="PTHR31286:SF99">
    <property type="entry name" value="DUF4283 DOMAIN-CONTAINING PROTEIN"/>
    <property type="match status" value="1"/>
</dbReference>
<name>A0A833TMR8_JUGRE</name>
<protein>
    <recommendedName>
        <fullName evidence="3">DUF4283 domain-containing protein</fullName>
    </recommendedName>
</protein>
<dbReference type="InterPro" id="IPR040256">
    <property type="entry name" value="At4g02000-like"/>
</dbReference>